<dbReference type="EC" id="3.4.24.75" evidence="3"/>
<sequence length="197" mass="21182">MTDAATPVPPRTFGSRLRGWLTWLVVLALFGAAGWWSWPRVPSAWRAPWHVMRLALKPIPVSLPVPVAGISPRQLADTWGAARSRGRTHQGIDIFAKRGTPVVTSTEGVVTQVGTNNLGGKVVWIVGPGRQMHYYAHLDDYADIARGDLLAAGDTVGYVGNTGNARGTPPHLHYGIYQTGGAINPYPLLTAHGRPPA</sequence>
<dbReference type="InterPro" id="IPR016047">
    <property type="entry name" value="M23ase_b-sheet_dom"/>
</dbReference>
<dbReference type="Gene3D" id="2.70.70.10">
    <property type="entry name" value="Glucose Permease (Domain IIA)"/>
    <property type="match status" value="1"/>
</dbReference>
<evidence type="ECO:0000313" key="4">
    <source>
        <dbReference type="Proteomes" id="UP000077037"/>
    </source>
</evidence>
<dbReference type="PANTHER" id="PTHR21666">
    <property type="entry name" value="PEPTIDASE-RELATED"/>
    <property type="match status" value="1"/>
</dbReference>
<accession>A0A157LI66</accession>
<keyword evidence="1" id="KW-0812">Transmembrane</keyword>
<dbReference type="CDD" id="cd12797">
    <property type="entry name" value="M23_peptidase"/>
    <property type="match status" value="1"/>
</dbReference>
<keyword evidence="3" id="KW-0378">Hydrolase</keyword>
<dbReference type="PANTHER" id="PTHR21666:SF268">
    <property type="entry name" value="PEPTIDASE M23 DOMAIN-CONTAINING PROTEIN"/>
    <property type="match status" value="1"/>
</dbReference>
<keyword evidence="1" id="KW-1133">Transmembrane helix</keyword>
<keyword evidence="1" id="KW-0472">Membrane</keyword>
<dbReference type="OrthoDB" id="9800107at2"/>
<dbReference type="Proteomes" id="UP000077037">
    <property type="component" value="Unassembled WGS sequence"/>
</dbReference>
<evidence type="ECO:0000313" key="3">
    <source>
        <dbReference type="EMBL" id="SAH96407.1"/>
    </source>
</evidence>
<name>A0A157LI66_9BORD</name>
<feature type="domain" description="M23ase beta-sheet core" evidence="2">
    <location>
        <begin position="88"/>
        <end position="185"/>
    </location>
</feature>
<dbReference type="GO" id="GO:0004222">
    <property type="term" value="F:metalloendopeptidase activity"/>
    <property type="evidence" value="ECO:0007669"/>
    <property type="project" value="TreeGrafter"/>
</dbReference>
<protein>
    <submittedName>
        <fullName evidence="3">Peptidase</fullName>
        <ecNumber evidence="3">3.4.24.75</ecNumber>
    </submittedName>
</protein>
<feature type="transmembrane region" description="Helical" evidence="1">
    <location>
        <begin position="20"/>
        <end position="38"/>
    </location>
</feature>
<reference evidence="3 4" key="1">
    <citation type="submission" date="2016-03" db="EMBL/GenBank/DDBJ databases">
        <authorList>
            <consortium name="Pathogen Informatics"/>
        </authorList>
    </citation>
    <scope>NUCLEOTIDE SEQUENCE [LARGE SCALE GENOMIC DNA]</scope>
    <source>
        <strain evidence="3 4">NCTC13364</strain>
    </source>
</reference>
<dbReference type="EMBL" id="FKBS01000007">
    <property type="protein sequence ID" value="SAH96407.1"/>
    <property type="molecule type" value="Genomic_DNA"/>
</dbReference>
<evidence type="ECO:0000259" key="2">
    <source>
        <dbReference type="Pfam" id="PF01551"/>
    </source>
</evidence>
<dbReference type="RefSeq" id="WP_156522988.1">
    <property type="nucleotide sequence ID" value="NZ_FKBS01000007.1"/>
</dbReference>
<dbReference type="Pfam" id="PF01551">
    <property type="entry name" value="Peptidase_M23"/>
    <property type="match status" value="1"/>
</dbReference>
<evidence type="ECO:0000256" key="1">
    <source>
        <dbReference type="SAM" id="Phobius"/>
    </source>
</evidence>
<gene>
    <name evidence="3" type="ORF">SAMEA1982600_00763</name>
</gene>
<dbReference type="AlphaFoldDB" id="A0A157LI66"/>
<dbReference type="SUPFAM" id="SSF51261">
    <property type="entry name" value="Duplicated hybrid motif"/>
    <property type="match status" value="1"/>
</dbReference>
<dbReference type="InterPro" id="IPR011055">
    <property type="entry name" value="Dup_hybrid_motif"/>
</dbReference>
<proteinExistence type="predicted"/>
<organism evidence="3 4">
    <name type="scientific">Bordetella ansorpii</name>
    <dbReference type="NCBI Taxonomy" id="288768"/>
    <lineage>
        <taxon>Bacteria</taxon>
        <taxon>Pseudomonadati</taxon>
        <taxon>Pseudomonadota</taxon>
        <taxon>Betaproteobacteria</taxon>
        <taxon>Burkholderiales</taxon>
        <taxon>Alcaligenaceae</taxon>
        <taxon>Bordetella</taxon>
    </lineage>
</organism>
<dbReference type="InterPro" id="IPR050570">
    <property type="entry name" value="Cell_wall_metabolism_enzyme"/>
</dbReference>